<keyword evidence="2" id="KW-1185">Reference proteome</keyword>
<evidence type="ECO:0000313" key="1">
    <source>
        <dbReference type="EMBL" id="TBT91464.1"/>
    </source>
</evidence>
<name>A0A4Q9KHK9_PROTD</name>
<evidence type="ECO:0000313" key="2">
    <source>
        <dbReference type="Proteomes" id="UP000291933"/>
    </source>
</evidence>
<dbReference type="EMBL" id="SDMR01000026">
    <property type="protein sequence ID" value="TBT91464.1"/>
    <property type="molecule type" value="Genomic_DNA"/>
</dbReference>
<dbReference type="RefSeq" id="WP_131173156.1">
    <property type="nucleotide sequence ID" value="NZ_FXTL01000027.1"/>
</dbReference>
<gene>
    <name evidence="1" type="ORF">ET996_13860</name>
</gene>
<organism evidence="1 2">
    <name type="scientific">Propioniciclava tarda</name>
    <dbReference type="NCBI Taxonomy" id="433330"/>
    <lineage>
        <taxon>Bacteria</taxon>
        <taxon>Bacillati</taxon>
        <taxon>Actinomycetota</taxon>
        <taxon>Actinomycetes</taxon>
        <taxon>Propionibacteriales</taxon>
        <taxon>Propionibacteriaceae</taxon>
        <taxon>Propioniciclava</taxon>
    </lineage>
</organism>
<protein>
    <submittedName>
        <fullName evidence="1">Uncharacterized protein</fullName>
    </submittedName>
</protein>
<reference evidence="1 2" key="1">
    <citation type="submission" date="2019-01" db="EMBL/GenBank/DDBJ databases">
        <title>Lactibacter flavus gen. nov., sp. nov., a novel bacterium of the family Propionibacteriaceae isolated from raw milk and dairy products.</title>
        <authorList>
            <person name="Huptas C."/>
            <person name="Wenning M."/>
            <person name="Breitenwieser F."/>
            <person name="Doll E."/>
            <person name="Von Neubeck M."/>
            <person name="Busse H.-J."/>
            <person name="Scherer S."/>
        </authorList>
    </citation>
    <scope>NUCLEOTIDE SEQUENCE [LARGE SCALE GENOMIC DNA]</scope>
    <source>
        <strain evidence="1 2">DSM 22130</strain>
    </source>
</reference>
<comment type="caution">
    <text evidence="1">The sequence shown here is derived from an EMBL/GenBank/DDBJ whole genome shotgun (WGS) entry which is preliminary data.</text>
</comment>
<proteinExistence type="predicted"/>
<dbReference type="Proteomes" id="UP000291933">
    <property type="component" value="Unassembled WGS sequence"/>
</dbReference>
<accession>A0A4Q9KHK9</accession>
<dbReference type="AlphaFoldDB" id="A0A4Q9KHK9"/>
<sequence length="305" mass="33019">MGTTDVSLGLVLLDCLDRMNVDYAVLHNTESLASNGAISDIDLAVAGDPWEIVAHLAEQQSAHGLLLAMLWEYDRCSLTSIWLSEAGEDGIQLDFLADPKGRGRYGLRTGVVLAEEVKGRGSTPHLSVSAEAVYTLSKRIAKRDHQRALAAIDVLKAAEGPGAEAVLGKLLSPRMRRRSSRALRTRKIVMCGAGWDLWRPRLSLFGLSRLATGSGAVVSVSGDREKVQAIADRLSLVFPHVEVRSATPSWLLVWWLTRAPRLVIVADCKVGSSPTSLGIGPSIAAQLSARTRVRIANRMRLKGDQ</sequence>